<dbReference type="InterPro" id="IPR036188">
    <property type="entry name" value="FAD/NAD-bd_sf"/>
</dbReference>
<keyword evidence="3" id="KW-0560">Oxidoreductase</keyword>
<dbReference type="RefSeq" id="WP_083139964.1">
    <property type="nucleotide sequence ID" value="NZ_JACKVH010000030.1"/>
</dbReference>
<feature type="domain" description="FAD-binding" evidence="2">
    <location>
        <begin position="18"/>
        <end position="354"/>
    </location>
</feature>
<dbReference type="EMBL" id="JACKVH010000030">
    <property type="protein sequence ID" value="MCV7382068.1"/>
    <property type="molecule type" value="Genomic_DNA"/>
</dbReference>
<keyword evidence="3" id="KW-0503">Monooxygenase</keyword>
<dbReference type="PANTHER" id="PTHR43422:SF3">
    <property type="entry name" value="THIAMINE THIAZOLE SYNTHASE"/>
    <property type="match status" value="1"/>
</dbReference>
<evidence type="ECO:0000313" key="6">
    <source>
        <dbReference type="Proteomes" id="UP001141650"/>
    </source>
</evidence>
<proteinExistence type="predicted"/>
<dbReference type="InterPro" id="IPR002938">
    <property type="entry name" value="FAD-bd"/>
</dbReference>
<dbReference type="AlphaFoldDB" id="A0AA41XUR0"/>
<keyword evidence="5" id="KW-1185">Reference proteome</keyword>
<evidence type="ECO:0000313" key="3">
    <source>
        <dbReference type="EMBL" id="MCV7382068.1"/>
    </source>
</evidence>
<comment type="caution">
    <text evidence="3">The sequence shown here is derived from an EMBL/GenBank/DDBJ whole genome shotgun (WGS) entry which is preliminary data.</text>
</comment>
<accession>A0AA41XUR0</accession>
<dbReference type="Gene3D" id="3.50.50.60">
    <property type="entry name" value="FAD/NAD(P)-binding domain"/>
    <property type="match status" value="1"/>
</dbReference>
<sequence>MPDSIPDPNPRIGGHAVVLGASMAGLLAARTLADFFDTVTVVERDPLPVSDTARRGVPQGRHLHGLLARGAQVIEELLPGILDQLVMDGAQYFDGQDLSQWYYNLGGHPMVRSGSAPSITAYLVTRPFLEDHVRRRVRDIPNVTLLGEHDVVALTSVTSTRDRRRVTGARVVDRRSGEDSTLSADLVVDATGRGGRTPFWLDSLGYGRPPEDRVAVHVTYISQVLSMTPDALRELGFVVGVVPGRPRGFGMLHCENDTWVFTVMGIAGCEPPQDFPGMCEFVEDCAPAHMLAAVREARPIGEPARHRMPSSQWRRYDKMRRFPDGLLVVGDAICSFNPIYGQGMTVAALEAAALRDCLFGGTEDLARRFFRAAARPIRQAWQLSATPDRALPETDGAPTLPERLLNRYVDRVLAAAEYDAAAVDQFVKVTSLVDPPSRLLRPGIMWRAARAGDRRRPARSGGATERPALRKTAHSTPPTDAADSVILSW</sequence>
<gene>
    <name evidence="4" type="ORF">BST11_21180</name>
    <name evidence="3" type="ORF">H7K38_25980</name>
</gene>
<dbReference type="GO" id="GO:0071949">
    <property type="term" value="F:FAD binding"/>
    <property type="evidence" value="ECO:0007669"/>
    <property type="project" value="InterPro"/>
</dbReference>
<name>A0AA41XUR0_9MYCO</name>
<protein>
    <submittedName>
        <fullName evidence="4">2-polyprenyl-6-methoxyphenol hydroxylase-like oxidoreductase</fullName>
    </submittedName>
    <submittedName>
        <fullName evidence="3">FAD-dependent monooxygenase</fullName>
    </submittedName>
</protein>
<dbReference type="Pfam" id="PF01494">
    <property type="entry name" value="FAD_binding_3"/>
    <property type="match status" value="1"/>
</dbReference>
<dbReference type="Proteomes" id="UP001141650">
    <property type="component" value="Unassembled WGS sequence"/>
</dbReference>
<reference evidence="3" key="2">
    <citation type="submission" date="2020-07" db="EMBL/GenBank/DDBJ databases">
        <authorList>
            <person name="Pettersson B.M.F."/>
            <person name="Behra P.R.K."/>
            <person name="Ramesh M."/>
            <person name="Das S."/>
            <person name="Dasgupta S."/>
            <person name="Kirsebom L.A."/>
        </authorList>
    </citation>
    <scope>NUCLEOTIDE SEQUENCE</scope>
    <source>
        <strain evidence="3">CCUG 55640</strain>
    </source>
</reference>
<dbReference type="PANTHER" id="PTHR43422">
    <property type="entry name" value="THIAMINE THIAZOLE SYNTHASE"/>
    <property type="match status" value="1"/>
</dbReference>
<evidence type="ECO:0000313" key="5">
    <source>
        <dbReference type="Proteomes" id="UP000192319"/>
    </source>
</evidence>
<evidence type="ECO:0000259" key="2">
    <source>
        <dbReference type="Pfam" id="PF01494"/>
    </source>
</evidence>
<evidence type="ECO:0000313" key="4">
    <source>
        <dbReference type="EMBL" id="OQZ88748.1"/>
    </source>
</evidence>
<dbReference type="SUPFAM" id="SSF51905">
    <property type="entry name" value="FAD/NAD(P)-binding domain"/>
    <property type="match status" value="1"/>
</dbReference>
<reference evidence="3" key="3">
    <citation type="journal article" date="2022" name="BMC Genomics">
        <title>Comparative genome analysis of mycobacteria focusing on tRNA and non-coding RNA.</title>
        <authorList>
            <person name="Behra P.R.K."/>
            <person name="Pettersson B.M.F."/>
            <person name="Ramesh M."/>
            <person name="Das S."/>
            <person name="Dasgupta S."/>
            <person name="Kirsebom L.A."/>
        </authorList>
    </citation>
    <scope>NUCLEOTIDE SEQUENCE</scope>
    <source>
        <strain evidence="3">CCUG 55640</strain>
    </source>
</reference>
<evidence type="ECO:0000256" key="1">
    <source>
        <dbReference type="SAM" id="MobiDB-lite"/>
    </source>
</evidence>
<dbReference type="Proteomes" id="UP000192319">
    <property type="component" value="Unassembled WGS sequence"/>
</dbReference>
<dbReference type="GO" id="GO:0004497">
    <property type="term" value="F:monooxygenase activity"/>
    <property type="evidence" value="ECO:0007669"/>
    <property type="project" value="UniProtKB-KW"/>
</dbReference>
<reference evidence="4 5" key="1">
    <citation type="submission" date="2017-02" db="EMBL/GenBank/DDBJ databases">
        <title>The new phylogeny of genus Mycobacterium.</title>
        <authorList>
            <person name="Tortoli E."/>
            <person name="Trovato A."/>
            <person name="Cirillo D.M."/>
        </authorList>
    </citation>
    <scope>NUCLEOTIDE SEQUENCE [LARGE SCALE GENOMIC DNA]</scope>
    <source>
        <strain evidence="4 5">DSM 45230</strain>
    </source>
</reference>
<organism evidence="3 6">
    <name type="scientific">Mycobacterium alsense</name>
    <dbReference type="NCBI Taxonomy" id="324058"/>
    <lineage>
        <taxon>Bacteria</taxon>
        <taxon>Bacillati</taxon>
        <taxon>Actinomycetota</taxon>
        <taxon>Actinomycetes</taxon>
        <taxon>Mycobacteriales</taxon>
        <taxon>Mycobacteriaceae</taxon>
        <taxon>Mycobacterium</taxon>
    </lineage>
</organism>
<dbReference type="EMBL" id="MVHD01000047">
    <property type="protein sequence ID" value="OQZ88748.1"/>
    <property type="molecule type" value="Genomic_DNA"/>
</dbReference>
<feature type="region of interest" description="Disordered" evidence="1">
    <location>
        <begin position="450"/>
        <end position="483"/>
    </location>
</feature>